<dbReference type="EMBL" id="MHOM01000025">
    <property type="protein sequence ID" value="OGZ64224.1"/>
    <property type="molecule type" value="Genomic_DNA"/>
</dbReference>
<dbReference type="Proteomes" id="UP000177190">
    <property type="component" value="Unassembled WGS sequence"/>
</dbReference>
<evidence type="ECO:0000313" key="4">
    <source>
        <dbReference type="Proteomes" id="UP000177190"/>
    </source>
</evidence>
<dbReference type="InterPro" id="IPR050708">
    <property type="entry name" value="T6SS_VgrG/RHS"/>
</dbReference>
<evidence type="ECO:0000259" key="2">
    <source>
        <dbReference type="Pfam" id="PF25023"/>
    </source>
</evidence>
<dbReference type="Pfam" id="PF25023">
    <property type="entry name" value="TEN_YD-shell"/>
    <property type="match status" value="1"/>
</dbReference>
<gene>
    <name evidence="3" type="ORF">A2812_03430</name>
</gene>
<dbReference type="Gene3D" id="2.180.10.10">
    <property type="entry name" value="RHS repeat-associated core"/>
    <property type="match status" value="1"/>
</dbReference>
<dbReference type="STRING" id="1802200.A2812_03430"/>
<dbReference type="InterPro" id="IPR022385">
    <property type="entry name" value="Rhs_assc_core"/>
</dbReference>
<dbReference type="PANTHER" id="PTHR32305">
    <property type="match status" value="1"/>
</dbReference>
<comment type="caution">
    <text evidence="3">The sequence shown here is derived from an EMBL/GenBank/DDBJ whole genome shotgun (WGS) entry which is preliminary data.</text>
</comment>
<dbReference type="AlphaFoldDB" id="A0A1G2HNW1"/>
<organism evidence="3 4">
    <name type="scientific">Candidatus Staskawiczbacteria bacterium RIFCSPHIGHO2_01_FULL_36_16</name>
    <dbReference type="NCBI Taxonomy" id="1802200"/>
    <lineage>
        <taxon>Bacteria</taxon>
        <taxon>Candidatus Staskawicziibacteriota</taxon>
    </lineage>
</organism>
<name>A0A1G2HNW1_9BACT</name>
<dbReference type="PANTHER" id="PTHR32305:SF15">
    <property type="entry name" value="PROTEIN RHSA-RELATED"/>
    <property type="match status" value="1"/>
</dbReference>
<keyword evidence="1" id="KW-0677">Repeat</keyword>
<accession>A0A1G2HNW1</accession>
<dbReference type="InterPro" id="IPR056823">
    <property type="entry name" value="TEN-like_YD-shell"/>
</dbReference>
<reference evidence="3 4" key="1">
    <citation type="journal article" date="2016" name="Nat. Commun.">
        <title>Thousands of microbial genomes shed light on interconnected biogeochemical processes in an aquifer system.</title>
        <authorList>
            <person name="Anantharaman K."/>
            <person name="Brown C.T."/>
            <person name="Hug L.A."/>
            <person name="Sharon I."/>
            <person name="Castelle C.J."/>
            <person name="Probst A.J."/>
            <person name="Thomas B.C."/>
            <person name="Singh A."/>
            <person name="Wilkins M.J."/>
            <person name="Karaoz U."/>
            <person name="Brodie E.L."/>
            <person name="Williams K.H."/>
            <person name="Hubbard S.S."/>
            <person name="Banfield J.F."/>
        </authorList>
    </citation>
    <scope>NUCLEOTIDE SEQUENCE [LARGE SCALE GENOMIC DNA]</scope>
</reference>
<protein>
    <recommendedName>
        <fullName evidence="2">Teneurin-like YD-shell domain-containing protein</fullName>
    </recommendedName>
</protein>
<feature type="domain" description="Teneurin-like YD-shell" evidence="2">
    <location>
        <begin position="13"/>
        <end position="120"/>
    </location>
</feature>
<evidence type="ECO:0000313" key="3">
    <source>
        <dbReference type="EMBL" id="OGZ64224.1"/>
    </source>
</evidence>
<proteinExistence type="predicted"/>
<sequence length="343" mass="37924">MLATINGTGQEAEIYTDLTDHLSGANVVLNSNSEVVETTDYYPFGKIRLDSKTTDFSEQRKYIGQEYDEDTGLNYLNARYYNSAIARFVSQDPVALATPEKFLQDPQQLNYYSYARNNPIVGSDPSGEITYGVSHAISTPIFSLVGAHVSAYVVPEPGENLYMDYNGKCTSITEPITFGAYPVGIPLWNWHLTFMANESGDSTINKKAISGEHQENTASVKIDAAREGMTNQRLDQNVINSFTSANPDQGYYNPVGSRILTPYSNSNNAFTYLMMNSGVSREQMNDISHTLASNNRWSAGLGMSLLSPTVIQNKAQNVFNSFSFSIQTLTKVLESYNSGLKNK</sequence>
<evidence type="ECO:0000256" key="1">
    <source>
        <dbReference type="ARBA" id="ARBA00022737"/>
    </source>
</evidence>
<dbReference type="NCBIfam" id="TIGR03696">
    <property type="entry name" value="Rhs_assc_core"/>
    <property type="match status" value="1"/>
</dbReference>